<evidence type="ECO:0000313" key="1">
    <source>
        <dbReference type="EMBL" id="RKD22968.1"/>
    </source>
</evidence>
<evidence type="ECO:0000313" key="2">
    <source>
        <dbReference type="Proteomes" id="UP000284219"/>
    </source>
</evidence>
<keyword evidence="2" id="KW-1185">Reference proteome</keyword>
<organism evidence="1 2">
    <name type="scientific">Ammoniphilus oxalaticus</name>
    <dbReference type="NCBI Taxonomy" id="66863"/>
    <lineage>
        <taxon>Bacteria</taxon>
        <taxon>Bacillati</taxon>
        <taxon>Bacillota</taxon>
        <taxon>Bacilli</taxon>
        <taxon>Bacillales</taxon>
        <taxon>Paenibacillaceae</taxon>
        <taxon>Aneurinibacillus group</taxon>
        <taxon>Ammoniphilus</taxon>
    </lineage>
</organism>
<sequence>MNNFIDNQMFHSPSFPSIKKRVFGQVESFDVYPLLTKPIIFVDPETGAQVREPGSCLHVLFSHNQS</sequence>
<dbReference type="EMBL" id="MCHY01000009">
    <property type="protein sequence ID" value="RKD22968.1"/>
    <property type="molecule type" value="Genomic_DNA"/>
</dbReference>
<dbReference type="AlphaFoldDB" id="A0A419SGR6"/>
<accession>A0A419SGR6</accession>
<protein>
    <submittedName>
        <fullName evidence="1">Uncharacterized protein</fullName>
    </submittedName>
</protein>
<name>A0A419SGR6_9BACL</name>
<proteinExistence type="predicted"/>
<gene>
    <name evidence="1" type="ORF">BEP19_12110</name>
</gene>
<reference evidence="1 2" key="1">
    <citation type="submission" date="2016-08" db="EMBL/GenBank/DDBJ databases">
        <title>Novel Firmicute Genomes.</title>
        <authorList>
            <person name="Poppleton D.I."/>
            <person name="Gribaldo S."/>
        </authorList>
    </citation>
    <scope>NUCLEOTIDE SEQUENCE [LARGE SCALE GENOMIC DNA]</scope>
    <source>
        <strain evidence="1 2">RAOx-1</strain>
    </source>
</reference>
<comment type="caution">
    <text evidence="1">The sequence shown here is derived from an EMBL/GenBank/DDBJ whole genome shotgun (WGS) entry which is preliminary data.</text>
</comment>
<dbReference type="RefSeq" id="WP_120190459.1">
    <property type="nucleotide sequence ID" value="NZ_MCHY01000009.1"/>
</dbReference>
<dbReference type="Proteomes" id="UP000284219">
    <property type="component" value="Unassembled WGS sequence"/>
</dbReference>